<sequence>MRSASRPAPPISPLRNQILNQSYLNQFLPLFQSRKSCLQLRSRDPNSRVTFWSERRKQTIFRAPFACDGHGYILCELRKTKHGMVPRLSNLSENEKDHSFESVVPHGQNTMDMSYRHDFSHSSQDSDRHSDLSASMDDVEAETRRLKLELKQWKCIVLPAKKHSQQKGRQENSSSGLSLPDRKHSDPLLAASLPNRSRSRNSLVQGQRCRVRPASSSDGGDNVTQYRMTTAAGTFCYIDPENQQTGMLGVKSDVYSLGIMLLQIITAKPPMGLAYHVQRCIGTGSFPQVLDPTVHDWPEQEALGLELR</sequence>
<proteinExistence type="predicted"/>
<dbReference type="InterPro" id="IPR011009">
    <property type="entry name" value="Kinase-like_dom_sf"/>
</dbReference>
<dbReference type="GO" id="GO:0061630">
    <property type="term" value="F:ubiquitin protein ligase activity"/>
    <property type="evidence" value="ECO:0007669"/>
    <property type="project" value="UniProtKB-EC"/>
</dbReference>
<dbReference type="EMBL" id="VEPZ02001196">
    <property type="protein sequence ID" value="KAE8688111.1"/>
    <property type="molecule type" value="Genomic_DNA"/>
</dbReference>
<evidence type="ECO:0000256" key="3">
    <source>
        <dbReference type="ARBA" id="ARBA00022786"/>
    </source>
</evidence>
<name>A0A6A2Z819_HIBSY</name>
<comment type="caution">
    <text evidence="5">The sequence shown here is derived from an EMBL/GenBank/DDBJ whole genome shotgun (WGS) entry which is preliminary data.</text>
</comment>
<organism evidence="5 6">
    <name type="scientific">Hibiscus syriacus</name>
    <name type="common">Rose of Sharon</name>
    <dbReference type="NCBI Taxonomy" id="106335"/>
    <lineage>
        <taxon>Eukaryota</taxon>
        <taxon>Viridiplantae</taxon>
        <taxon>Streptophyta</taxon>
        <taxon>Embryophyta</taxon>
        <taxon>Tracheophyta</taxon>
        <taxon>Spermatophyta</taxon>
        <taxon>Magnoliopsida</taxon>
        <taxon>eudicotyledons</taxon>
        <taxon>Gunneridae</taxon>
        <taxon>Pentapetalae</taxon>
        <taxon>rosids</taxon>
        <taxon>malvids</taxon>
        <taxon>Malvales</taxon>
        <taxon>Malvaceae</taxon>
        <taxon>Malvoideae</taxon>
        <taxon>Hibiscus</taxon>
    </lineage>
</organism>
<protein>
    <recommendedName>
        <fullName evidence="2">RING-type E3 ubiquitin transferase</fullName>
        <ecNumber evidence="2">2.3.2.27</ecNumber>
    </recommendedName>
</protein>
<keyword evidence="6" id="KW-1185">Reference proteome</keyword>
<accession>A0A6A2Z819</accession>
<dbReference type="PANTHER" id="PTHR45647">
    <property type="entry name" value="OS02G0152300 PROTEIN"/>
    <property type="match status" value="1"/>
</dbReference>
<evidence type="ECO:0000256" key="4">
    <source>
        <dbReference type="SAM" id="MobiDB-lite"/>
    </source>
</evidence>
<reference evidence="5" key="1">
    <citation type="submission" date="2019-09" db="EMBL/GenBank/DDBJ databases">
        <title>Draft genome information of white flower Hibiscus syriacus.</title>
        <authorList>
            <person name="Kim Y.-M."/>
        </authorList>
    </citation>
    <scope>NUCLEOTIDE SEQUENCE [LARGE SCALE GENOMIC DNA]</scope>
    <source>
        <strain evidence="5">YM2019G1</strain>
    </source>
</reference>
<dbReference type="Proteomes" id="UP000436088">
    <property type="component" value="Unassembled WGS sequence"/>
</dbReference>
<evidence type="ECO:0000256" key="2">
    <source>
        <dbReference type="ARBA" id="ARBA00012483"/>
    </source>
</evidence>
<dbReference type="Gene3D" id="1.10.510.10">
    <property type="entry name" value="Transferase(Phosphotransferase) domain 1"/>
    <property type="match status" value="1"/>
</dbReference>
<gene>
    <name evidence="5" type="ORF">F3Y22_tig00111000pilonHSYRG00103</name>
</gene>
<dbReference type="AlphaFoldDB" id="A0A6A2Z819"/>
<dbReference type="EC" id="2.3.2.27" evidence="2"/>
<keyword evidence="3" id="KW-0833">Ubl conjugation pathway</keyword>
<feature type="region of interest" description="Disordered" evidence="4">
    <location>
        <begin position="106"/>
        <end position="136"/>
    </location>
</feature>
<evidence type="ECO:0000256" key="1">
    <source>
        <dbReference type="ARBA" id="ARBA00000900"/>
    </source>
</evidence>
<feature type="compositionally biased region" description="Polar residues" evidence="4">
    <location>
        <begin position="214"/>
        <end position="223"/>
    </location>
</feature>
<feature type="compositionally biased region" description="Low complexity" evidence="4">
    <location>
        <begin position="188"/>
        <end position="203"/>
    </location>
</feature>
<dbReference type="PANTHER" id="PTHR45647:SF139">
    <property type="entry name" value="OS02G0152300 PROTEIN"/>
    <property type="match status" value="1"/>
</dbReference>
<dbReference type="SUPFAM" id="SSF56112">
    <property type="entry name" value="Protein kinase-like (PK-like)"/>
    <property type="match status" value="1"/>
</dbReference>
<feature type="compositionally biased region" description="Basic and acidic residues" evidence="4">
    <location>
        <begin position="114"/>
        <end position="131"/>
    </location>
</feature>
<comment type="catalytic activity">
    <reaction evidence="1">
        <text>S-ubiquitinyl-[E2 ubiquitin-conjugating enzyme]-L-cysteine + [acceptor protein]-L-lysine = [E2 ubiquitin-conjugating enzyme]-L-cysteine + N(6)-ubiquitinyl-[acceptor protein]-L-lysine.</text>
        <dbReference type="EC" id="2.3.2.27"/>
    </reaction>
</comment>
<evidence type="ECO:0000313" key="6">
    <source>
        <dbReference type="Proteomes" id="UP000436088"/>
    </source>
</evidence>
<dbReference type="InterPro" id="IPR051348">
    <property type="entry name" value="U-box_ubiquitin_ligases"/>
</dbReference>
<evidence type="ECO:0000313" key="5">
    <source>
        <dbReference type="EMBL" id="KAE8688111.1"/>
    </source>
</evidence>
<feature type="region of interest" description="Disordered" evidence="4">
    <location>
        <begin position="161"/>
        <end position="223"/>
    </location>
</feature>